<feature type="compositionally biased region" description="Basic residues" evidence="1">
    <location>
        <begin position="36"/>
        <end position="47"/>
    </location>
</feature>
<name>A0AAE1NJ00_9EUCA</name>
<feature type="region of interest" description="Disordered" evidence="1">
    <location>
        <begin position="1"/>
        <end position="56"/>
    </location>
</feature>
<keyword evidence="3" id="KW-1185">Reference proteome</keyword>
<sequence>QGQVRLVGGIREENLKQTSSKPQADHYTDSTTSPLRKQHHHNNKRSSKQMVTGSKF</sequence>
<evidence type="ECO:0000313" key="2">
    <source>
        <dbReference type="EMBL" id="KAK4289546.1"/>
    </source>
</evidence>
<comment type="caution">
    <text evidence="2">The sequence shown here is derived from an EMBL/GenBank/DDBJ whole genome shotgun (WGS) entry which is preliminary data.</text>
</comment>
<dbReference type="EMBL" id="JAWZYT010005811">
    <property type="protein sequence ID" value="KAK4289546.1"/>
    <property type="molecule type" value="Genomic_DNA"/>
</dbReference>
<dbReference type="AlphaFoldDB" id="A0AAE1NJ00"/>
<accession>A0AAE1NJ00</accession>
<feature type="non-terminal residue" evidence="2">
    <location>
        <position position="1"/>
    </location>
</feature>
<evidence type="ECO:0000256" key="1">
    <source>
        <dbReference type="SAM" id="MobiDB-lite"/>
    </source>
</evidence>
<gene>
    <name evidence="2" type="ORF">Pmani_037486</name>
</gene>
<evidence type="ECO:0000313" key="3">
    <source>
        <dbReference type="Proteomes" id="UP001292094"/>
    </source>
</evidence>
<dbReference type="Proteomes" id="UP001292094">
    <property type="component" value="Unassembled WGS sequence"/>
</dbReference>
<proteinExistence type="predicted"/>
<protein>
    <submittedName>
        <fullName evidence="2">Uncharacterized protein</fullName>
    </submittedName>
</protein>
<reference evidence="2" key="1">
    <citation type="submission" date="2023-11" db="EMBL/GenBank/DDBJ databases">
        <title>Genome assemblies of two species of porcelain crab, Petrolisthes cinctipes and Petrolisthes manimaculis (Anomura: Porcellanidae).</title>
        <authorList>
            <person name="Angst P."/>
        </authorList>
    </citation>
    <scope>NUCLEOTIDE SEQUENCE</scope>
    <source>
        <strain evidence="2">PB745_02</strain>
        <tissue evidence="2">Gill</tissue>
    </source>
</reference>
<organism evidence="2 3">
    <name type="scientific">Petrolisthes manimaculis</name>
    <dbReference type="NCBI Taxonomy" id="1843537"/>
    <lineage>
        <taxon>Eukaryota</taxon>
        <taxon>Metazoa</taxon>
        <taxon>Ecdysozoa</taxon>
        <taxon>Arthropoda</taxon>
        <taxon>Crustacea</taxon>
        <taxon>Multicrustacea</taxon>
        <taxon>Malacostraca</taxon>
        <taxon>Eumalacostraca</taxon>
        <taxon>Eucarida</taxon>
        <taxon>Decapoda</taxon>
        <taxon>Pleocyemata</taxon>
        <taxon>Anomura</taxon>
        <taxon>Galatheoidea</taxon>
        <taxon>Porcellanidae</taxon>
        <taxon>Petrolisthes</taxon>
    </lineage>
</organism>